<dbReference type="AlphaFoldDB" id="A0A4R7W2K0"/>
<dbReference type="Proteomes" id="UP000294927">
    <property type="component" value="Unassembled WGS sequence"/>
</dbReference>
<dbReference type="Gene3D" id="3.30.1540.10">
    <property type="entry name" value="formyl-coa transferase, domain 3"/>
    <property type="match status" value="1"/>
</dbReference>
<dbReference type="GO" id="GO:0003824">
    <property type="term" value="F:catalytic activity"/>
    <property type="evidence" value="ECO:0007669"/>
    <property type="project" value="InterPro"/>
</dbReference>
<evidence type="ECO:0000313" key="2">
    <source>
        <dbReference type="EMBL" id="TDV56355.1"/>
    </source>
</evidence>
<protein>
    <submittedName>
        <fullName evidence="2">Alpha-methylacyl-CoA racemase</fullName>
    </submittedName>
</protein>
<dbReference type="PANTHER" id="PTHR48228">
    <property type="entry name" value="SUCCINYL-COA--D-CITRAMALATE COA-TRANSFERASE"/>
    <property type="match status" value="1"/>
</dbReference>
<dbReference type="OrthoDB" id="9797653at2"/>
<dbReference type="InterPro" id="IPR050509">
    <property type="entry name" value="CoA-transferase_III"/>
</dbReference>
<reference evidence="2 3" key="1">
    <citation type="submission" date="2019-03" db="EMBL/GenBank/DDBJ databases">
        <title>Genomic Encyclopedia of Archaeal and Bacterial Type Strains, Phase II (KMG-II): from individual species to whole genera.</title>
        <authorList>
            <person name="Goeker M."/>
        </authorList>
    </citation>
    <scope>NUCLEOTIDE SEQUENCE [LARGE SCALE GENOMIC DNA]</scope>
    <source>
        <strain evidence="2 3">DSM 45499</strain>
    </source>
</reference>
<dbReference type="Pfam" id="PF02515">
    <property type="entry name" value="CoA_transf_3"/>
    <property type="match status" value="1"/>
</dbReference>
<organism evidence="2 3">
    <name type="scientific">Actinophytocola oryzae</name>
    <dbReference type="NCBI Taxonomy" id="502181"/>
    <lineage>
        <taxon>Bacteria</taxon>
        <taxon>Bacillati</taxon>
        <taxon>Actinomycetota</taxon>
        <taxon>Actinomycetes</taxon>
        <taxon>Pseudonocardiales</taxon>
        <taxon>Pseudonocardiaceae</taxon>
    </lineage>
</organism>
<comment type="caution">
    <text evidence="2">The sequence shown here is derived from an EMBL/GenBank/DDBJ whole genome shotgun (WGS) entry which is preliminary data.</text>
</comment>
<evidence type="ECO:0000313" key="3">
    <source>
        <dbReference type="Proteomes" id="UP000294927"/>
    </source>
</evidence>
<evidence type="ECO:0000256" key="1">
    <source>
        <dbReference type="SAM" id="MobiDB-lite"/>
    </source>
</evidence>
<dbReference type="RefSeq" id="WP_133901605.1">
    <property type="nucleotide sequence ID" value="NZ_SOCP01000002.1"/>
</dbReference>
<dbReference type="EMBL" id="SOCP01000002">
    <property type="protein sequence ID" value="TDV56355.1"/>
    <property type="molecule type" value="Genomic_DNA"/>
</dbReference>
<dbReference type="InterPro" id="IPR023606">
    <property type="entry name" value="CoA-Trfase_III_dom_1_sf"/>
</dbReference>
<dbReference type="SUPFAM" id="SSF89796">
    <property type="entry name" value="CoA-transferase family III (CaiB/BaiF)"/>
    <property type="match status" value="1"/>
</dbReference>
<feature type="region of interest" description="Disordered" evidence="1">
    <location>
        <begin position="332"/>
        <end position="359"/>
    </location>
</feature>
<dbReference type="InterPro" id="IPR044855">
    <property type="entry name" value="CoA-Trfase_III_dom3_sf"/>
</dbReference>
<gene>
    <name evidence="2" type="ORF">CLV71_102422</name>
</gene>
<dbReference type="Gene3D" id="3.40.50.10540">
    <property type="entry name" value="Crotonobetainyl-coa:carnitine coa-transferase, domain 1"/>
    <property type="match status" value="1"/>
</dbReference>
<name>A0A4R7W2K0_9PSEU</name>
<keyword evidence="3" id="KW-1185">Reference proteome</keyword>
<dbReference type="PANTHER" id="PTHR48228:SF5">
    <property type="entry name" value="ALPHA-METHYLACYL-COA RACEMASE"/>
    <property type="match status" value="1"/>
</dbReference>
<accession>A0A4R7W2K0</accession>
<proteinExistence type="predicted"/>
<sequence length="382" mass="40150">MGPLSGVRIVELAGRGPGPFAGMMLSDMGAEVVRVDRPGGDRRVQAPDPRLELVVRGRRSVLVDLKKPAAAEVVLRLVDQADAFFEGFRPGVAERLGLGPEVCLARNPRLVYGRATGWGQDGPLASTAGHDINYIALAGALEPIGRSGGPPAIPLNLVGDNAGGMLLAFGVVCALLEARVSGRGQVVDAAMVDAASLLMTQFHGRRANGTWSDERGTNYLDSGAPFYDVYETSDGRWVAVGAIEPKFHRPLFRRIGVDLSGLADPITPEDWPVLRDRLSALFRTRTRAEWTDLLDGTDSCFAPVLGLGEVAGHPHHVARAAFVDTAGVPAPAPAPRFSRTPGAVAGPPPAPGDDSESVLTDFGFSTEEIANLRSSGAVQSGG</sequence>
<dbReference type="InterPro" id="IPR003673">
    <property type="entry name" value="CoA-Trfase_fam_III"/>
</dbReference>